<accession>A0A8J3TC88</accession>
<dbReference type="InterPro" id="IPR045728">
    <property type="entry name" value="DUF6082"/>
</dbReference>
<evidence type="ECO:0000313" key="2">
    <source>
        <dbReference type="Proteomes" id="UP000599074"/>
    </source>
</evidence>
<dbReference type="EMBL" id="BOON01000018">
    <property type="protein sequence ID" value="GII22497.1"/>
    <property type="molecule type" value="Genomic_DNA"/>
</dbReference>
<dbReference type="AlphaFoldDB" id="A0A8J3TC88"/>
<proteinExistence type="predicted"/>
<keyword evidence="2" id="KW-1185">Reference proteome</keyword>
<gene>
    <name evidence="1" type="ORF">Pme01_20940</name>
</gene>
<comment type="caution">
    <text evidence="1">The sequence shown here is derived from an EMBL/GenBank/DDBJ whole genome shotgun (WGS) entry which is preliminary data.</text>
</comment>
<dbReference type="Proteomes" id="UP000599074">
    <property type="component" value="Unassembled WGS sequence"/>
</dbReference>
<organism evidence="1 2">
    <name type="scientific">Planosporangium mesophilum</name>
    <dbReference type="NCBI Taxonomy" id="689768"/>
    <lineage>
        <taxon>Bacteria</taxon>
        <taxon>Bacillati</taxon>
        <taxon>Actinomycetota</taxon>
        <taxon>Actinomycetes</taxon>
        <taxon>Micromonosporales</taxon>
        <taxon>Micromonosporaceae</taxon>
        <taxon>Planosporangium</taxon>
    </lineage>
</organism>
<evidence type="ECO:0000313" key="1">
    <source>
        <dbReference type="EMBL" id="GII22497.1"/>
    </source>
</evidence>
<dbReference type="Pfam" id="PF19560">
    <property type="entry name" value="DUF6082"/>
    <property type="match status" value="1"/>
</dbReference>
<sequence length="112" mass="12974">MVLDYPDLADALVDASLDQQAIRKRLHLNWTMMHLRFGYLIGELPETAIRTQVSILFAQNVAVEWWAAARGLYEREARNRRQRRFLELVDSTYEAAITRARSASAEHAEQKT</sequence>
<name>A0A8J3TC88_9ACTN</name>
<reference evidence="1" key="1">
    <citation type="submission" date="2021-01" db="EMBL/GenBank/DDBJ databases">
        <title>Whole genome shotgun sequence of Planosporangium mesophilum NBRC 109066.</title>
        <authorList>
            <person name="Komaki H."/>
            <person name="Tamura T."/>
        </authorList>
    </citation>
    <scope>NUCLEOTIDE SEQUENCE</scope>
    <source>
        <strain evidence="1">NBRC 109066</strain>
    </source>
</reference>
<protein>
    <submittedName>
        <fullName evidence="1">Uncharacterized protein</fullName>
    </submittedName>
</protein>